<dbReference type="InterPro" id="IPR029063">
    <property type="entry name" value="SAM-dependent_MTases_sf"/>
</dbReference>
<dbReference type="Gene3D" id="1.10.150.170">
    <property type="entry name" value="Putative methyltransferase TM0872, insert domain"/>
    <property type="match status" value="1"/>
</dbReference>
<accession>A0A0W8FZG6</accession>
<evidence type="ECO:0000256" key="1">
    <source>
        <dbReference type="ARBA" id="ARBA00010396"/>
    </source>
</evidence>
<comment type="caution">
    <text evidence="5">The sequence shown here is derived from an EMBL/GenBank/DDBJ whole genome shotgun (WGS) entry which is preliminary data.</text>
</comment>
<dbReference type="Gene3D" id="3.40.50.150">
    <property type="entry name" value="Vaccinia Virus protein VP39"/>
    <property type="match status" value="1"/>
</dbReference>
<dbReference type="GO" id="GO:0005737">
    <property type="term" value="C:cytoplasm"/>
    <property type="evidence" value="ECO:0007669"/>
    <property type="project" value="TreeGrafter"/>
</dbReference>
<dbReference type="PIRSF" id="PIRSF004486">
    <property type="entry name" value="MraW"/>
    <property type="match status" value="1"/>
</dbReference>
<dbReference type="PANTHER" id="PTHR11265">
    <property type="entry name" value="S-ADENOSYL-METHYLTRANSFERASE MRAW"/>
    <property type="match status" value="1"/>
</dbReference>
<dbReference type="HAMAP" id="MF_01007">
    <property type="entry name" value="16SrRNA_methyltr_H"/>
    <property type="match status" value="1"/>
</dbReference>
<gene>
    <name evidence="5" type="ORF">ASZ90_003876</name>
</gene>
<dbReference type="AlphaFoldDB" id="A0A0W8FZG6"/>
<dbReference type="InterPro" id="IPR023397">
    <property type="entry name" value="SAM-dep_MeTrfase_MraW_recog"/>
</dbReference>
<evidence type="ECO:0000313" key="5">
    <source>
        <dbReference type="EMBL" id="KUG26287.1"/>
    </source>
</evidence>
<dbReference type="InterPro" id="IPR002903">
    <property type="entry name" value="RsmH"/>
</dbReference>
<dbReference type="SUPFAM" id="SSF53335">
    <property type="entry name" value="S-adenosyl-L-methionine-dependent methyltransferases"/>
    <property type="match status" value="1"/>
</dbReference>
<organism evidence="5">
    <name type="scientific">hydrocarbon metagenome</name>
    <dbReference type="NCBI Taxonomy" id="938273"/>
    <lineage>
        <taxon>unclassified sequences</taxon>
        <taxon>metagenomes</taxon>
        <taxon>ecological metagenomes</taxon>
    </lineage>
</organism>
<sequence length="308" mass="35917">MDKLVHQPVLLNESIDYLITDQNGIYLDATIGFGGHSKKFLERLNNSAKLIGIDKDDNAFQYCKKEFQRDKRVVLYKTGFKNIDLISKIEFIEKFDGIFADLGVSSFQLDESDSGFTYREEATLDLRMNKEEGIPAYKILNEFEEKEIADILFHYGEEKNSRKLARLIKDERNKNKFTTTTHLKNLIESFTPQPYVFKTLSRVFQALRIYVNNELDELKEFLEKSINLLNPGGRIVIISYHSLEDRIVKDQFKYENLDCICPPKSPICICSKEKRIEIITKKPVVPSEREIKENRRSRSAKLRVAERV</sequence>
<keyword evidence="2 5" id="KW-0489">Methyltransferase</keyword>
<keyword evidence="4" id="KW-0949">S-adenosyl-L-methionine</keyword>
<comment type="similarity">
    <text evidence="1">Belongs to the methyltransferase superfamily. RsmH family.</text>
</comment>
<proteinExistence type="inferred from homology"/>
<evidence type="ECO:0000256" key="2">
    <source>
        <dbReference type="ARBA" id="ARBA00022603"/>
    </source>
</evidence>
<dbReference type="Pfam" id="PF01795">
    <property type="entry name" value="Methyltransf_5"/>
    <property type="match status" value="1"/>
</dbReference>
<dbReference type="GO" id="GO:0070475">
    <property type="term" value="P:rRNA base methylation"/>
    <property type="evidence" value="ECO:0007669"/>
    <property type="project" value="TreeGrafter"/>
</dbReference>
<dbReference type="NCBIfam" id="TIGR00006">
    <property type="entry name" value="16S rRNA (cytosine(1402)-N(4))-methyltransferase RsmH"/>
    <property type="match status" value="1"/>
</dbReference>
<evidence type="ECO:0000256" key="3">
    <source>
        <dbReference type="ARBA" id="ARBA00022679"/>
    </source>
</evidence>
<evidence type="ECO:0000256" key="4">
    <source>
        <dbReference type="ARBA" id="ARBA00022691"/>
    </source>
</evidence>
<dbReference type="SUPFAM" id="SSF81799">
    <property type="entry name" value="Putative methyltransferase TM0872, insert domain"/>
    <property type="match status" value="1"/>
</dbReference>
<name>A0A0W8FZG6_9ZZZZ</name>
<dbReference type="EMBL" id="LNQE01000492">
    <property type="protein sequence ID" value="KUG26287.1"/>
    <property type="molecule type" value="Genomic_DNA"/>
</dbReference>
<dbReference type="GO" id="GO:0071424">
    <property type="term" value="F:rRNA (cytosine-N4-)-methyltransferase activity"/>
    <property type="evidence" value="ECO:0007669"/>
    <property type="project" value="TreeGrafter"/>
</dbReference>
<protein>
    <submittedName>
        <fullName evidence="5">Rrna small subunit methyltransferase h</fullName>
    </submittedName>
</protein>
<reference evidence="5" key="1">
    <citation type="journal article" date="2015" name="Proc. Natl. Acad. Sci. U.S.A.">
        <title>Networks of energetic and metabolic interactions define dynamics in microbial communities.</title>
        <authorList>
            <person name="Embree M."/>
            <person name="Liu J.K."/>
            <person name="Al-Bassam M.M."/>
            <person name="Zengler K."/>
        </authorList>
    </citation>
    <scope>NUCLEOTIDE SEQUENCE</scope>
</reference>
<dbReference type="PANTHER" id="PTHR11265:SF0">
    <property type="entry name" value="12S RRNA N4-METHYLCYTIDINE METHYLTRANSFERASE"/>
    <property type="match status" value="1"/>
</dbReference>
<keyword evidence="3 5" id="KW-0808">Transferase</keyword>